<dbReference type="STRING" id="244447.ENSCSEP00000020758"/>
<accession>A0A3P8VZR7</accession>
<dbReference type="Proteomes" id="UP000265120">
    <property type="component" value="Chromosome W"/>
</dbReference>
<evidence type="ECO:0000256" key="2">
    <source>
        <dbReference type="ARBA" id="ARBA00022574"/>
    </source>
</evidence>
<sequence length="221" mass="24880">MFDNRKTLLGPTYGSPFGNGDKLGLQMLPLDGNSYKTSNLAYHPTGVAVFSCSYDVQYLFTTGGSDCSVLAWEISLNILEAAAFMGGTELVLFYTLLDGRLYKVLQHLLDWFTFYPGSELVKFSQYAETGQYVTDVDLEGFIKLYINHWPAFGISRNDLLRTGYYSRYTRAVFVFKEEDEAYSGDSLDGVIPREILVDTFAKYILGFLSPEETSDRSSSLH</sequence>
<comment type="subcellular location">
    <subcellularLocation>
        <location evidence="1">Cell projection</location>
        <location evidence="1">Cilium</location>
    </subcellularLocation>
</comment>
<dbReference type="GeneTree" id="ENSGT00390000013370"/>
<keyword evidence="6" id="KW-1185">Reference proteome</keyword>
<reference evidence="5" key="3">
    <citation type="submission" date="2025-09" db="UniProtKB">
        <authorList>
            <consortium name="Ensembl"/>
        </authorList>
    </citation>
    <scope>IDENTIFICATION</scope>
</reference>
<evidence type="ECO:0000313" key="5">
    <source>
        <dbReference type="Ensembl" id="ENSCSEP00000020758.1"/>
    </source>
</evidence>
<dbReference type="Ensembl" id="ENSCSET00000021019.1">
    <property type="protein sequence ID" value="ENSCSEP00000020758.1"/>
    <property type="gene ID" value="ENSCSEG00000013246.1"/>
</dbReference>
<dbReference type="InterPro" id="IPR050630">
    <property type="entry name" value="WD_repeat_EMAP"/>
</dbReference>
<protein>
    <recommendedName>
        <fullName evidence="7">WD repeat domain 66</fullName>
    </recommendedName>
</protein>
<evidence type="ECO:0000256" key="4">
    <source>
        <dbReference type="ARBA" id="ARBA00023273"/>
    </source>
</evidence>
<keyword evidence="4" id="KW-0966">Cell projection</keyword>
<organism evidence="5 6">
    <name type="scientific">Cynoglossus semilaevis</name>
    <name type="common">Tongue sole</name>
    <dbReference type="NCBI Taxonomy" id="244447"/>
    <lineage>
        <taxon>Eukaryota</taxon>
        <taxon>Metazoa</taxon>
        <taxon>Chordata</taxon>
        <taxon>Craniata</taxon>
        <taxon>Vertebrata</taxon>
        <taxon>Euteleostomi</taxon>
        <taxon>Actinopterygii</taxon>
        <taxon>Neopterygii</taxon>
        <taxon>Teleostei</taxon>
        <taxon>Neoteleostei</taxon>
        <taxon>Acanthomorphata</taxon>
        <taxon>Carangaria</taxon>
        <taxon>Pleuronectiformes</taxon>
        <taxon>Pleuronectoidei</taxon>
        <taxon>Cynoglossidae</taxon>
        <taxon>Cynoglossinae</taxon>
        <taxon>Cynoglossus</taxon>
    </lineage>
</organism>
<dbReference type="PANTHER" id="PTHR13720:SF13">
    <property type="entry name" value="CILIA- AND FLAGELLA-ASSOCIATED PROTEIN 251"/>
    <property type="match status" value="1"/>
</dbReference>
<keyword evidence="3" id="KW-0677">Repeat</keyword>
<dbReference type="PANTHER" id="PTHR13720">
    <property type="entry name" value="WD-40 REPEAT PROTEIN"/>
    <property type="match status" value="1"/>
</dbReference>
<name>A0A3P8VZR7_CYNSE</name>
<dbReference type="AlphaFoldDB" id="A0A3P8VZR7"/>
<evidence type="ECO:0000256" key="1">
    <source>
        <dbReference type="ARBA" id="ARBA00004138"/>
    </source>
</evidence>
<dbReference type="GO" id="GO:0036126">
    <property type="term" value="C:sperm flagellum"/>
    <property type="evidence" value="ECO:0007669"/>
    <property type="project" value="TreeGrafter"/>
</dbReference>
<dbReference type="InParanoid" id="A0A3P8VZR7"/>
<reference evidence="5 6" key="1">
    <citation type="journal article" date="2014" name="Nat. Genet.">
        <title>Whole-genome sequence of a flatfish provides insights into ZW sex chromosome evolution and adaptation to a benthic lifestyle.</title>
        <authorList>
            <person name="Chen S."/>
            <person name="Zhang G."/>
            <person name="Shao C."/>
            <person name="Huang Q."/>
            <person name="Liu G."/>
            <person name="Zhang P."/>
            <person name="Song W."/>
            <person name="An N."/>
            <person name="Chalopin D."/>
            <person name="Volff J.N."/>
            <person name="Hong Y."/>
            <person name="Li Q."/>
            <person name="Sha Z."/>
            <person name="Zhou H."/>
            <person name="Xie M."/>
            <person name="Yu Q."/>
            <person name="Liu Y."/>
            <person name="Xiang H."/>
            <person name="Wang N."/>
            <person name="Wu K."/>
            <person name="Yang C."/>
            <person name="Zhou Q."/>
            <person name="Liao X."/>
            <person name="Yang L."/>
            <person name="Hu Q."/>
            <person name="Zhang J."/>
            <person name="Meng L."/>
            <person name="Jin L."/>
            <person name="Tian Y."/>
            <person name="Lian J."/>
            <person name="Yang J."/>
            <person name="Miao G."/>
            <person name="Liu S."/>
            <person name="Liang Z."/>
            <person name="Yan F."/>
            <person name="Li Y."/>
            <person name="Sun B."/>
            <person name="Zhang H."/>
            <person name="Zhang J."/>
            <person name="Zhu Y."/>
            <person name="Du M."/>
            <person name="Zhao Y."/>
            <person name="Schartl M."/>
            <person name="Tang Q."/>
            <person name="Wang J."/>
        </authorList>
    </citation>
    <scope>NUCLEOTIDE SEQUENCE</scope>
</reference>
<evidence type="ECO:0000256" key="3">
    <source>
        <dbReference type="ARBA" id="ARBA00022737"/>
    </source>
</evidence>
<evidence type="ECO:0008006" key="7">
    <source>
        <dbReference type="Google" id="ProtNLM"/>
    </source>
</evidence>
<reference evidence="5" key="2">
    <citation type="submission" date="2025-08" db="UniProtKB">
        <authorList>
            <consortium name="Ensembl"/>
        </authorList>
    </citation>
    <scope>IDENTIFICATION</scope>
</reference>
<evidence type="ECO:0000313" key="6">
    <source>
        <dbReference type="Proteomes" id="UP000265120"/>
    </source>
</evidence>
<proteinExistence type="predicted"/>
<keyword evidence="2" id="KW-0853">WD repeat</keyword>